<feature type="compositionally biased region" description="Polar residues" evidence="1">
    <location>
        <begin position="1"/>
        <end position="14"/>
    </location>
</feature>
<evidence type="ECO:0000256" key="1">
    <source>
        <dbReference type="SAM" id="MobiDB-lite"/>
    </source>
</evidence>
<accession>A0A1X7FNZ9</accession>
<protein>
    <submittedName>
        <fullName evidence="2">Uncharacterized protein</fullName>
    </submittedName>
</protein>
<gene>
    <name evidence="2" type="ORF">SAMN06295900_11030</name>
</gene>
<sequence length="45" mass="5269">MTSRKPSQAAPNNPRQQHDRGDHRQAQQQQNQQKMPRHQGGQRQP</sequence>
<dbReference type="AlphaFoldDB" id="A0A1X7FNZ9"/>
<feature type="compositionally biased region" description="Basic and acidic residues" evidence="1">
    <location>
        <begin position="16"/>
        <end position="25"/>
    </location>
</feature>
<evidence type="ECO:0000313" key="3">
    <source>
        <dbReference type="Proteomes" id="UP000192911"/>
    </source>
</evidence>
<evidence type="ECO:0000313" key="2">
    <source>
        <dbReference type="EMBL" id="SMF55185.1"/>
    </source>
</evidence>
<reference evidence="3" key="1">
    <citation type="submission" date="2017-04" db="EMBL/GenBank/DDBJ databases">
        <authorList>
            <person name="Varghese N."/>
            <person name="Submissions S."/>
        </authorList>
    </citation>
    <scope>NUCLEOTIDE SEQUENCE [LARGE SCALE GENOMIC DNA]</scope>
    <source>
        <strain evidence="3">Ballard 720</strain>
    </source>
</reference>
<dbReference type="RefSeq" id="WP_285597760.1">
    <property type="nucleotide sequence ID" value="NZ_BSQD01000007.1"/>
</dbReference>
<proteinExistence type="predicted"/>
<dbReference type="EMBL" id="FXAH01000010">
    <property type="protein sequence ID" value="SMF55185.1"/>
    <property type="molecule type" value="Genomic_DNA"/>
</dbReference>
<dbReference type="Proteomes" id="UP000192911">
    <property type="component" value="Unassembled WGS sequence"/>
</dbReference>
<name>A0A1X7FNZ9_TRICW</name>
<organism evidence="2 3">
    <name type="scientific">Trinickia caryophylli</name>
    <name type="common">Paraburkholderia caryophylli</name>
    <dbReference type="NCBI Taxonomy" id="28094"/>
    <lineage>
        <taxon>Bacteria</taxon>
        <taxon>Pseudomonadati</taxon>
        <taxon>Pseudomonadota</taxon>
        <taxon>Betaproteobacteria</taxon>
        <taxon>Burkholderiales</taxon>
        <taxon>Burkholderiaceae</taxon>
        <taxon>Trinickia</taxon>
    </lineage>
</organism>
<keyword evidence="3" id="KW-1185">Reference proteome</keyword>
<feature type="region of interest" description="Disordered" evidence="1">
    <location>
        <begin position="1"/>
        <end position="45"/>
    </location>
</feature>